<dbReference type="InterPro" id="IPR047928">
    <property type="entry name" value="Perm_prefix_1"/>
</dbReference>
<proteinExistence type="predicted"/>
<name>A0A917JET0_9ENTE</name>
<protein>
    <recommendedName>
        <fullName evidence="4">Beta-carotene 15,15'-monooxygenase</fullName>
    </recommendedName>
</protein>
<reference evidence="2" key="2">
    <citation type="submission" date="2020-09" db="EMBL/GenBank/DDBJ databases">
        <authorList>
            <person name="Sun Q."/>
            <person name="Sedlacek I."/>
        </authorList>
    </citation>
    <scope>NUCLEOTIDE SEQUENCE</scope>
    <source>
        <strain evidence="2">CCM 8433</strain>
    </source>
</reference>
<keyword evidence="1" id="KW-1133">Transmembrane helix</keyword>
<organism evidence="2 3">
    <name type="scientific">Enterococcus alcedinis</name>
    <dbReference type="NCBI Taxonomy" id="1274384"/>
    <lineage>
        <taxon>Bacteria</taxon>
        <taxon>Bacillati</taxon>
        <taxon>Bacillota</taxon>
        <taxon>Bacilli</taxon>
        <taxon>Lactobacillales</taxon>
        <taxon>Enterococcaceae</taxon>
        <taxon>Enterococcus</taxon>
    </lineage>
</organism>
<feature type="transmembrane region" description="Helical" evidence="1">
    <location>
        <begin position="129"/>
        <end position="155"/>
    </location>
</feature>
<comment type="caution">
    <text evidence="2">The sequence shown here is derived from an EMBL/GenBank/DDBJ whole genome shotgun (WGS) entry which is preliminary data.</text>
</comment>
<feature type="transmembrane region" description="Helical" evidence="1">
    <location>
        <begin position="220"/>
        <end position="240"/>
    </location>
</feature>
<accession>A0A917JET0</accession>
<dbReference type="NCBIfam" id="NF038403">
    <property type="entry name" value="perm_prefix_1"/>
    <property type="match status" value="1"/>
</dbReference>
<feature type="transmembrane region" description="Helical" evidence="1">
    <location>
        <begin position="102"/>
        <end position="123"/>
    </location>
</feature>
<dbReference type="AlphaFoldDB" id="A0A917JET0"/>
<dbReference type="Proteomes" id="UP000622610">
    <property type="component" value="Unassembled WGS sequence"/>
</dbReference>
<reference evidence="2" key="1">
    <citation type="journal article" date="2014" name="Int. J. Syst. Evol. Microbiol.">
        <title>Complete genome sequence of Corynebacterium casei LMG S-19264T (=DSM 44701T), isolated from a smear-ripened cheese.</title>
        <authorList>
            <consortium name="US DOE Joint Genome Institute (JGI-PGF)"/>
            <person name="Walter F."/>
            <person name="Albersmeier A."/>
            <person name="Kalinowski J."/>
            <person name="Ruckert C."/>
        </authorList>
    </citation>
    <scope>NUCLEOTIDE SEQUENCE</scope>
    <source>
        <strain evidence="2">CCM 8433</strain>
    </source>
</reference>
<feature type="transmembrane region" description="Helical" evidence="1">
    <location>
        <begin position="268"/>
        <end position="288"/>
    </location>
</feature>
<evidence type="ECO:0000313" key="3">
    <source>
        <dbReference type="Proteomes" id="UP000622610"/>
    </source>
</evidence>
<dbReference type="RefSeq" id="WP_188366613.1">
    <property type="nucleotide sequence ID" value="NZ_BMDT01000001.1"/>
</dbReference>
<evidence type="ECO:0000313" key="2">
    <source>
        <dbReference type="EMBL" id="GGI64782.1"/>
    </source>
</evidence>
<feature type="transmembrane region" description="Helical" evidence="1">
    <location>
        <begin position="188"/>
        <end position="214"/>
    </location>
</feature>
<feature type="transmembrane region" description="Helical" evidence="1">
    <location>
        <begin position="294"/>
        <end position="312"/>
    </location>
</feature>
<keyword evidence="1" id="KW-0472">Membrane</keyword>
<dbReference type="EMBL" id="BMDT01000001">
    <property type="protein sequence ID" value="GGI64782.1"/>
    <property type="molecule type" value="Genomic_DNA"/>
</dbReference>
<gene>
    <name evidence="2" type="ORF">GCM10011482_04360</name>
</gene>
<evidence type="ECO:0000256" key="1">
    <source>
        <dbReference type="SAM" id="Phobius"/>
    </source>
</evidence>
<keyword evidence="3" id="KW-1185">Reference proteome</keyword>
<keyword evidence="1" id="KW-0812">Transmembrane</keyword>
<sequence length="327" mass="37829">MKVIKDYIEVLFLQVPVTPETLQVKEDLLNTAEDHFEGLVAEGVSEKEAIGIVISEFGSIDDILTELELNKVKPEVEFDPADEQTTLTIDEIETYWAETRTLNISMGVGLAMIAFGFSCLPLLPYGNGGVLTFLIFMFILFLWGIGFLISFIHFLQYRKKTQQLADLSVSAEIRAHAEQKMEEYRKSYLFGMSAGFLSFLFALPTIFFFFHLFYSSMLGIFFFFILCGIGVFLILYVSLIQKEFKRIVNMSTNVKKKRQRLKKTRNRTVASFHEDIFWVSVVIVYFVFSFMFRAWLYSWLIFLVGYVVGELLKNRIHHKQSIENEGV</sequence>
<evidence type="ECO:0008006" key="4">
    <source>
        <dbReference type="Google" id="ProtNLM"/>
    </source>
</evidence>